<keyword evidence="8" id="KW-1185">Reference proteome</keyword>
<dbReference type="InterPro" id="IPR039537">
    <property type="entry name" value="Retrotran_Ty1/copia-like"/>
</dbReference>
<dbReference type="Pfam" id="PF00098">
    <property type="entry name" value="zf-CCHC"/>
    <property type="match status" value="1"/>
</dbReference>
<feature type="domain" description="Integrase catalytic" evidence="6">
    <location>
        <begin position="664"/>
        <end position="786"/>
    </location>
</feature>
<dbReference type="InterPro" id="IPR012337">
    <property type="entry name" value="RNaseH-like_sf"/>
</dbReference>
<dbReference type="InterPro" id="IPR036875">
    <property type="entry name" value="Znf_CCHC_sf"/>
</dbReference>
<keyword evidence="2" id="KW-0378">Hydrolase</keyword>
<proteinExistence type="predicted"/>
<dbReference type="InterPro" id="IPR013103">
    <property type="entry name" value="RVT_2"/>
</dbReference>
<dbReference type="Proteomes" id="UP001151760">
    <property type="component" value="Unassembled WGS sequence"/>
</dbReference>
<evidence type="ECO:0000256" key="2">
    <source>
        <dbReference type="ARBA" id="ARBA00022801"/>
    </source>
</evidence>
<dbReference type="SUPFAM" id="SSF57756">
    <property type="entry name" value="Retrovirus zinc finger-like domains"/>
    <property type="match status" value="1"/>
</dbReference>
<accession>A0ABQ4XJX8</accession>
<evidence type="ECO:0000313" key="7">
    <source>
        <dbReference type="EMBL" id="GJS65112.1"/>
    </source>
</evidence>
<evidence type="ECO:0000259" key="5">
    <source>
        <dbReference type="PROSITE" id="PS50158"/>
    </source>
</evidence>
<name>A0ABQ4XJX8_9ASTR</name>
<dbReference type="CDD" id="cd09272">
    <property type="entry name" value="RNase_HI_RT_Ty1"/>
    <property type="match status" value="1"/>
</dbReference>
<keyword evidence="3" id="KW-0863">Zinc-finger</keyword>
<evidence type="ECO:0000256" key="3">
    <source>
        <dbReference type="PROSITE-ProRule" id="PRU00047"/>
    </source>
</evidence>
<feature type="region of interest" description="Disordered" evidence="4">
    <location>
        <begin position="861"/>
        <end position="902"/>
    </location>
</feature>
<reference evidence="7" key="2">
    <citation type="submission" date="2022-01" db="EMBL/GenBank/DDBJ databases">
        <authorList>
            <person name="Yamashiro T."/>
            <person name="Shiraishi A."/>
            <person name="Satake H."/>
            <person name="Nakayama K."/>
        </authorList>
    </citation>
    <scope>NUCLEOTIDE SEQUENCE</scope>
</reference>
<evidence type="ECO:0000259" key="6">
    <source>
        <dbReference type="PROSITE" id="PS50994"/>
    </source>
</evidence>
<dbReference type="Pfam" id="PF07727">
    <property type="entry name" value="RVT_2"/>
    <property type="match status" value="1"/>
</dbReference>
<dbReference type="PROSITE" id="PS50158">
    <property type="entry name" value="ZF_CCHC"/>
    <property type="match status" value="1"/>
</dbReference>
<dbReference type="Gene3D" id="4.10.60.10">
    <property type="entry name" value="Zinc finger, CCHC-type"/>
    <property type="match status" value="1"/>
</dbReference>
<organism evidence="7 8">
    <name type="scientific">Tanacetum coccineum</name>
    <dbReference type="NCBI Taxonomy" id="301880"/>
    <lineage>
        <taxon>Eukaryota</taxon>
        <taxon>Viridiplantae</taxon>
        <taxon>Streptophyta</taxon>
        <taxon>Embryophyta</taxon>
        <taxon>Tracheophyta</taxon>
        <taxon>Spermatophyta</taxon>
        <taxon>Magnoliopsida</taxon>
        <taxon>eudicotyledons</taxon>
        <taxon>Gunneridae</taxon>
        <taxon>Pentapetalae</taxon>
        <taxon>asterids</taxon>
        <taxon>campanulids</taxon>
        <taxon>Asterales</taxon>
        <taxon>Asteraceae</taxon>
        <taxon>Asteroideae</taxon>
        <taxon>Anthemideae</taxon>
        <taxon>Anthemidinae</taxon>
        <taxon>Tanacetum</taxon>
    </lineage>
</organism>
<dbReference type="SMART" id="SM00343">
    <property type="entry name" value="ZnF_C2HC"/>
    <property type="match status" value="1"/>
</dbReference>
<dbReference type="PANTHER" id="PTHR42648:SF32">
    <property type="entry name" value="RIBONUCLEASE H-LIKE DOMAIN, GAG-PRE-INTEGRASE DOMAIN PROTEIN-RELATED"/>
    <property type="match status" value="1"/>
</dbReference>
<feature type="region of interest" description="Disordered" evidence="4">
    <location>
        <begin position="1"/>
        <end position="26"/>
    </location>
</feature>
<keyword evidence="1" id="KW-0479">Metal-binding</keyword>
<dbReference type="EMBL" id="BQNB010009554">
    <property type="protein sequence ID" value="GJS65112.1"/>
    <property type="molecule type" value="Genomic_DNA"/>
</dbReference>
<dbReference type="InterPro" id="IPR001584">
    <property type="entry name" value="Integrase_cat-core"/>
</dbReference>
<feature type="domain" description="CCHC-type" evidence="5">
    <location>
        <begin position="129"/>
        <end position="145"/>
    </location>
</feature>
<dbReference type="InterPro" id="IPR001878">
    <property type="entry name" value="Znf_CCHC"/>
</dbReference>
<evidence type="ECO:0000256" key="4">
    <source>
        <dbReference type="SAM" id="MobiDB-lite"/>
    </source>
</evidence>
<sequence length="1070" mass="121145">MSNVSHQQYNSQSSTNPSSTYVPPYFADNSQLDSGLSPTDNLIENLTNTLALLTQSYKTYLPQTNNQLRTSSNPRNQATVQDGRVVVQNVQGRQNRGQGNNARGAGAAGYGGAQNRVGNANPGQARQVKCYNCNGIGHIARNCTQPKRPQNSEYFKDKMLLMQAQENGVALDEEQLLFIAGGQDNAIDEDVDEQPVQDLALNVDNVFQADDCDAFDSDVDEAPTAQTMFMANLSSADPIYDEANPSYDSDVLSEVHDNDHYQDAICEHHEIHEIHDDVQPNYVVDSHADYTSDSNMIPYDEYIKDNKVPVGQNNVSSVPNDAYMMILNDMHEPPAQYVSVTTQNNVVAKSLTAELATYKEQVELYERWAKFELTKREQKIDEQLRIVITERNIKEENLKKELHSKENKYLEEFLGMKALKERVEDKLYKQDQSLQTAHILCKPKPYYDEKNKVAIGYKNPLCLTCAKQVQSALYNGHEIIKTNHVPSIVHNSEDTLEIAEITRKKMNDKMKDPECVKKRVKIAPPDYSRENYLATFTPQKQLTLEQIFWSNNLIEMKAEALKEQTKALRPIKALTMTGYAVFIGKNLVSLKSKKQSMLSKSSVEAEYRAMNSVTCEVMWILKILAELNIDVSLPVPLHCDNSSAIQIAANPVFHERTKNFEIELSKDEALEVIKTFLKKIQILLQAPVIIIRTENGTEFKNQVLKEYFDSVGISHQSSSVRTPQQNRVMERRNRTLVEAARTMLIFSCAPLFLWAEAIATTCYTQNRSIIHRQFDKTPYDLINGRQPDISFLHVFGALFYPKNGREDIGKLGAKETMNVTFDEILAMAFEQRSSKPRLQSMTYGQISSGLDLTYAPSTITSQKPTEHELDSPNIPNTSQDVDELPPQQHDQQQEDRSQLQSETVSNNVPNAMLDGNAFVNPFAPTSTDSVASSSQYFKRLDVWVLVSAPDNIKPLTLKLLFKNQHDEENTVIKNKTRLVVRGYRQEEGIDFEKSFALVDRMEAIGIFLAYTAHKSFIVFQMDVKTAFLHGSLKEDVYVCQPEGFIDVDHPSHVYNLKKALYGLKQAPRAW</sequence>
<comment type="caution">
    <text evidence="7">The sequence shown here is derived from an EMBL/GenBank/DDBJ whole genome shotgun (WGS) entry which is preliminary data.</text>
</comment>
<reference evidence="7" key="1">
    <citation type="journal article" date="2022" name="Int. J. Mol. Sci.">
        <title>Draft Genome of Tanacetum Coccineum: Genomic Comparison of Closely Related Tanacetum-Family Plants.</title>
        <authorList>
            <person name="Yamashiro T."/>
            <person name="Shiraishi A."/>
            <person name="Nakayama K."/>
            <person name="Satake H."/>
        </authorList>
    </citation>
    <scope>NUCLEOTIDE SEQUENCE</scope>
</reference>
<evidence type="ECO:0000256" key="1">
    <source>
        <dbReference type="ARBA" id="ARBA00022723"/>
    </source>
</evidence>
<dbReference type="PROSITE" id="PS50994">
    <property type="entry name" value="INTEGRASE"/>
    <property type="match status" value="1"/>
</dbReference>
<protein>
    <submittedName>
        <fullName evidence="7">Retrovirus-related pol polyprotein from transposon TNT 1-94</fullName>
    </submittedName>
</protein>
<dbReference type="PANTHER" id="PTHR42648">
    <property type="entry name" value="TRANSPOSASE, PUTATIVE-RELATED"/>
    <property type="match status" value="1"/>
</dbReference>
<dbReference type="InterPro" id="IPR036397">
    <property type="entry name" value="RNaseH_sf"/>
</dbReference>
<evidence type="ECO:0000313" key="8">
    <source>
        <dbReference type="Proteomes" id="UP001151760"/>
    </source>
</evidence>
<gene>
    <name evidence="7" type="ORF">Tco_0679676</name>
</gene>
<dbReference type="Gene3D" id="3.30.420.10">
    <property type="entry name" value="Ribonuclease H-like superfamily/Ribonuclease H"/>
    <property type="match status" value="1"/>
</dbReference>
<dbReference type="SUPFAM" id="SSF53098">
    <property type="entry name" value="Ribonuclease H-like"/>
    <property type="match status" value="1"/>
</dbReference>
<feature type="compositionally biased region" description="Polar residues" evidence="4">
    <location>
        <begin position="1"/>
        <end position="21"/>
    </location>
</feature>
<keyword evidence="3" id="KW-0862">Zinc</keyword>